<proteinExistence type="predicted"/>
<name>A0A6S7JPX3_PARCT</name>
<dbReference type="PANTHER" id="PTHR33332">
    <property type="entry name" value="REVERSE TRANSCRIPTASE DOMAIN-CONTAINING PROTEIN"/>
    <property type="match status" value="1"/>
</dbReference>
<sequence length="249" mass="28403">MDRQEVCFLVLLDLSSAFDTIDHKTIIDVLEYQFGVTDRALEWIKSYLLNRKQRVDLDNNFSEDCDVKYGVPQGSCLGPILFLLYVSQLYDIIDRHLPSSHGYADDTQLYVSFRPDCEDNSENTLAILEDCISDVRTWLLSHKLMFKDSKTEFLVIGTPQQLLKINIESVNVGGVQIKPVDSVRNLGSWFDKHMSMSVHVGKICSKAFRGLYKIRQIRKFLSTNTTKTLIHAFVTSHVDYCNALLAGIP</sequence>
<dbReference type="Pfam" id="PF00078">
    <property type="entry name" value="RVT_1"/>
    <property type="match status" value="1"/>
</dbReference>
<evidence type="ECO:0000313" key="1">
    <source>
        <dbReference type="EMBL" id="CAB4034645.1"/>
    </source>
</evidence>
<dbReference type="InterPro" id="IPR000477">
    <property type="entry name" value="RT_dom"/>
</dbReference>
<gene>
    <name evidence="1" type="ORF">PACLA_8A070108</name>
</gene>
<reference evidence="1" key="1">
    <citation type="submission" date="2020-04" db="EMBL/GenBank/DDBJ databases">
        <authorList>
            <person name="Alioto T."/>
            <person name="Alioto T."/>
            <person name="Gomez Garrido J."/>
        </authorList>
    </citation>
    <scope>NUCLEOTIDE SEQUENCE</scope>
    <source>
        <strain evidence="1">A484AB</strain>
    </source>
</reference>
<organism evidence="1 2">
    <name type="scientific">Paramuricea clavata</name>
    <name type="common">Red gorgonian</name>
    <name type="synonym">Violescent sea-whip</name>
    <dbReference type="NCBI Taxonomy" id="317549"/>
    <lineage>
        <taxon>Eukaryota</taxon>
        <taxon>Metazoa</taxon>
        <taxon>Cnidaria</taxon>
        <taxon>Anthozoa</taxon>
        <taxon>Octocorallia</taxon>
        <taxon>Malacalcyonacea</taxon>
        <taxon>Plexauridae</taxon>
        <taxon>Paramuricea</taxon>
    </lineage>
</organism>
<dbReference type="EMBL" id="CACRXK020020297">
    <property type="protein sequence ID" value="CAB4034645.1"/>
    <property type="molecule type" value="Genomic_DNA"/>
</dbReference>
<keyword evidence="2" id="KW-1185">Reference proteome</keyword>
<accession>A0A6S7JPX3</accession>
<dbReference type="InterPro" id="IPR043502">
    <property type="entry name" value="DNA/RNA_pol_sf"/>
</dbReference>
<dbReference type="Proteomes" id="UP001152795">
    <property type="component" value="Unassembled WGS sequence"/>
</dbReference>
<dbReference type="OrthoDB" id="2436726at2759"/>
<protein>
    <submittedName>
        <fullName evidence="1">Uncharacterized protein</fullName>
    </submittedName>
</protein>
<dbReference type="SUPFAM" id="SSF56672">
    <property type="entry name" value="DNA/RNA polymerases"/>
    <property type="match status" value="1"/>
</dbReference>
<dbReference type="PROSITE" id="PS50878">
    <property type="entry name" value="RT_POL"/>
    <property type="match status" value="1"/>
</dbReference>
<dbReference type="AlphaFoldDB" id="A0A6S7JPX3"/>
<comment type="caution">
    <text evidence="1">The sequence shown here is derived from an EMBL/GenBank/DDBJ whole genome shotgun (WGS) entry which is preliminary data.</text>
</comment>
<feature type="non-terminal residue" evidence="1">
    <location>
        <position position="249"/>
    </location>
</feature>
<evidence type="ECO:0000313" key="2">
    <source>
        <dbReference type="Proteomes" id="UP001152795"/>
    </source>
</evidence>